<gene>
    <name evidence="1" type="ORF">Y88_1185</name>
</gene>
<reference evidence="1 2" key="1">
    <citation type="journal article" date="2012" name="J. Bacteriol.">
        <title>Draft Genome Sequence of Novosphingobium nitrogenifigens Y88T.</title>
        <authorList>
            <person name="Strabala T.J."/>
            <person name="Macdonald L."/>
            <person name="Liu V."/>
            <person name="Smit A.M."/>
        </authorList>
    </citation>
    <scope>NUCLEOTIDE SEQUENCE [LARGE SCALE GENOMIC DNA]</scope>
    <source>
        <strain evidence="1 2">DSM 19370</strain>
    </source>
</reference>
<comment type="caution">
    <text evidence="1">The sequence shown here is derived from an EMBL/GenBank/DDBJ whole genome shotgun (WGS) entry which is preliminary data.</text>
</comment>
<dbReference type="HOGENOM" id="CLU_3236796_0_0_5"/>
<proteinExistence type="predicted"/>
<protein>
    <submittedName>
        <fullName evidence="1">Uncharacterized protein</fullName>
    </submittedName>
</protein>
<dbReference type="InParanoid" id="F1Z8A2"/>
<sequence>MESLMGQCRIAGIDEAQKFGGRVTNAAVAGGWCCKYVSIAFAG</sequence>
<dbReference type="Proteomes" id="UP000004728">
    <property type="component" value="Unassembled WGS sequence"/>
</dbReference>
<evidence type="ECO:0000313" key="1">
    <source>
        <dbReference type="EMBL" id="EGD59123.1"/>
    </source>
</evidence>
<accession>F1Z8A2</accession>
<dbReference type="STRING" id="983920.Y88_1185"/>
<dbReference type="EMBL" id="AEWJ01000037">
    <property type="protein sequence ID" value="EGD59123.1"/>
    <property type="molecule type" value="Genomic_DNA"/>
</dbReference>
<evidence type="ECO:0000313" key="2">
    <source>
        <dbReference type="Proteomes" id="UP000004728"/>
    </source>
</evidence>
<name>F1Z8A2_9SPHN</name>
<keyword evidence="2" id="KW-1185">Reference proteome</keyword>
<dbReference type="AlphaFoldDB" id="F1Z8A2"/>
<organism evidence="1 2">
    <name type="scientific">Novosphingobium nitrogenifigens DSM 19370</name>
    <dbReference type="NCBI Taxonomy" id="983920"/>
    <lineage>
        <taxon>Bacteria</taxon>
        <taxon>Pseudomonadati</taxon>
        <taxon>Pseudomonadota</taxon>
        <taxon>Alphaproteobacteria</taxon>
        <taxon>Sphingomonadales</taxon>
        <taxon>Sphingomonadaceae</taxon>
        <taxon>Novosphingobium</taxon>
    </lineage>
</organism>